<dbReference type="EMBL" id="JBHTCE010000001">
    <property type="protein sequence ID" value="MFC7389031.1"/>
    <property type="molecule type" value="Genomic_DNA"/>
</dbReference>
<name>A0ABW2PL17_9BACL</name>
<evidence type="ECO:0000313" key="1">
    <source>
        <dbReference type="EMBL" id="MFC7389031.1"/>
    </source>
</evidence>
<accession>A0ABW2PL17</accession>
<dbReference type="RefSeq" id="WP_214786711.1">
    <property type="nucleotide sequence ID" value="NZ_JANIEL010000113.1"/>
</dbReference>
<sequence length="297" mass="34434">MHIPLHSEWHDTKLTLHLISQLLGKIRLQLAPPEPQWGHVSLPLMVQGFTTGLLFEGERTLQIDVDLLTSCLVIHVEDQTDAIPIESGKTIKSYHDDLFARLREHGIHVNINPKPQEMSFTGQLDTDETPLAYDAAYARKGLRLFQRAAHEQLTYLSKLRCRKIKPALFWGTFDVSSLVIYPIEQPFPENKVIERVAFDEQFVEFGFWLGDDVTDRPSYFVLPYPFLFRPLPTETLKPEAAYYDAEKSEFFLPLDEVTGRHVQDFLSTSFDILMREMDWTTRDHFFIPLKLDGERAE</sequence>
<evidence type="ECO:0000313" key="2">
    <source>
        <dbReference type="Proteomes" id="UP001596439"/>
    </source>
</evidence>
<organism evidence="1 2">
    <name type="scientific">Exiguobacterium aestuarii</name>
    <dbReference type="NCBI Taxonomy" id="273527"/>
    <lineage>
        <taxon>Bacteria</taxon>
        <taxon>Bacillati</taxon>
        <taxon>Bacillota</taxon>
        <taxon>Bacilli</taxon>
        <taxon>Bacillales</taxon>
        <taxon>Bacillales Family XII. Incertae Sedis</taxon>
        <taxon>Exiguobacterium</taxon>
    </lineage>
</organism>
<dbReference type="InterPro" id="IPR046038">
    <property type="entry name" value="DUF5996"/>
</dbReference>
<keyword evidence="2" id="KW-1185">Reference proteome</keyword>
<comment type="caution">
    <text evidence="1">The sequence shown here is derived from an EMBL/GenBank/DDBJ whole genome shotgun (WGS) entry which is preliminary data.</text>
</comment>
<proteinExistence type="predicted"/>
<gene>
    <name evidence="1" type="ORF">ACFQO8_02670</name>
</gene>
<dbReference type="Pfam" id="PF19459">
    <property type="entry name" value="DUF5996"/>
    <property type="match status" value="1"/>
</dbReference>
<dbReference type="Proteomes" id="UP001596439">
    <property type="component" value="Unassembled WGS sequence"/>
</dbReference>
<protein>
    <submittedName>
        <fullName evidence="1">DUF5996 family protein</fullName>
    </submittedName>
</protein>
<reference evidence="2" key="1">
    <citation type="journal article" date="2019" name="Int. J. Syst. Evol. Microbiol.">
        <title>The Global Catalogue of Microorganisms (GCM) 10K type strain sequencing project: providing services to taxonomists for standard genome sequencing and annotation.</title>
        <authorList>
            <consortium name="The Broad Institute Genomics Platform"/>
            <consortium name="The Broad Institute Genome Sequencing Center for Infectious Disease"/>
            <person name="Wu L."/>
            <person name="Ma J."/>
        </authorList>
    </citation>
    <scope>NUCLEOTIDE SEQUENCE [LARGE SCALE GENOMIC DNA]</scope>
    <source>
        <strain evidence="2">CCUG 55590</strain>
    </source>
</reference>